<dbReference type="EMBL" id="CP121310">
    <property type="protein sequence ID" value="WFP94946.1"/>
    <property type="molecule type" value="Genomic_DNA"/>
</dbReference>
<keyword evidence="3" id="KW-1185">Reference proteome</keyword>
<dbReference type="InterPro" id="IPR001466">
    <property type="entry name" value="Beta-lactam-related"/>
</dbReference>
<keyword evidence="2" id="KW-0378">Hydrolase</keyword>
<name>A0ABY8HT27_ENSAD</name>
<protein>
    <submittedName>
        <fullName evidence="2">Serine hydrolase</fullName>
    </submittedName>
</protein>
<evidence type="ECO:0000313" key="3">
    <source>
        <dbReference type="Proteomes" id="UP001214094"/>
    </source>
</evidence>
<keyword evidence="2" id="KW-0614">Plasmid</keyword>
<geneLocation type="plasmid" evidence="2 3">
    <name>unnamedB</name>
</geneLocation>
<accession>A0ABY8HT27</accession>
<evidence type="ECO:0000313" key="2">
    <source>
        <dbReference type="EMBL" id="WFP94946.1"/>
    </source>
</evidence>
<dbReference type="GeneID" id="29522823"/>
<dbReference type="Proteomes" id="UP001214094">
    <property type="component" value="Plasmid unnamedB"/>
</dbReference>
<organism evidence="2 3">
    <name type="scientific">Ensifer adhaerens</name>
    <name type="common">Sinorhizobium morelense</name>
    <dbReference type="NCBI Taxonomy" id="106592"/>
    <lineage>
        <taxon>Bacteria</taxon>
        <taxon>Pseudomonadati</taxon>
        <taxon>Pseudomonadota</taxon>
        <taxon>Alphaproteobacteria</taxon>
        <taxon>Hyphomicrobiales</taxon>
        <taxon>Rhizobiaceae</taxon>
        <taxon>Sinorhizobium/Ensifer group</taxon>
        <taxon>Ensifer</taxon>
    </lineage>
</organism>
<dbReference type="PANTHER" id="PTHR43283:SF7">
    <property type="entry name" value="BETA-LACTAMASE-RELATED DOMAIN-CONTAINING PROTEIN"/>
    <property type="match status" value="1"/>
</dbReference>
<proteinExistence type="predicted"/>
<feature type="domain" description="Beta-lactamase-related" evidence="1">
    <location>
        <begin position="68"/>
        <end position="342"/>
    </location>
</feature>
<dbReference type="RefSeq" id="WP_029742531.1">
    <property type="nucleotide sequence ID" value="NZ_CP015882.1"/>
</dbReference>
<dbReference type="PANTHER" id="PTHR43283">
    <property type="entry name" value="BETA-LACTAMASE-RELATED"/>
    <property type="match status" value="1"/>
</dbReference>
<dbReference type="InterPro" id="IPR012338">
    <property type="entry name" value="Beta-lactam/transpept-like"/>
</dbReference>
<dbReference type="GO" id="GO:0016787">
    <property type="term" value="F:hydrolase activity"/>
    <property type="evidence" value="ECO:0007669"/>
    <property type="project" value="UniProtKB-KW"/>
</dbReference>
<sequence length="383" mass="42723">MSASSFARGAEIKQVSFECDVTPSKRCDLNTFVQYARVCALLVVQKGSLLLEYFNRDDGFCPERGAINEPTRRYGIASVTKAITSTLIGHAIATRYGARTRDDFRRILKMPVGRFVERMHVPPPSAYANVPLQDVLRMRSGVRWNELGWHGLFSDANQFSLDVRNLKMNVRDFARRYRARNEDGDESFNYSALDAAVVALVAERMVAPSSLTDFLAKGIWSAIGAQGDASWGVDGDGTAIGPCCFKAEAGDLARFGVFVLNKGRVGRSQIVPEAWFDIATRTNTVDDDAIDLENRYQNIGCPLEYRYFWWRRRGHSDFTAIGRDGQFVHVYPDSGTVVVQISDWRAWSNGSARECLTFRAHDALVRAAVKAQEVPHTASTSPN</sequence>
<evidence type="ECO:0000259" key="1">
    <source>
        <dbReference type="Pfam" id="PF00144"/>
    </source>
</evidence>
<dbReference type="Gene3D" id="3.40.710.10">
    <property type="entry name" value="DD-peptidase/beta-lactamase superfamily"/>
    <property type="match status" value="1"/>
</dbReference>
<dbReference type="InterPro" id="IPR050789">
    <property type="entry name" value="Diverse_Enzym_Activities"/>
</dbReference>
<dbReference type="Pfam" id="PF00144">
    <property type="entry name" value="Beta-lactamase"/>
    <property type="match status" value="1"/>
</dbReference>
<gene>
    <name evidence="2" type="ORF">P4B07_28040</name>
</gene>
<dbReference type="SUPFAM" id="SSF56601">
    <property type="entry name" value="beta-lactamase/transpeptidase-like"/>
    <property type="match status" value="1"/>
</dbReference>
<reference evidence="2 3" key="1">
    <citation type="submission" date="2023-03" db="EMBL/GenBank/DDBJ databases">
        <title>Comparative genome and transcriptome analysis combination mining strategies for increasing vitamin B12 production of Ensifer adhaerens strain.</title>
        <authorList>
            <person name="Yongheng L."/>
        </authorList>
    </citation>
    <scope>NUCLEOTIDE SEQUENCE [LARGE SCALE GENOMIC DNA]</scope>
    <source>
        <strain evidence="2 3">Casida A-T305</strain>
        <plasmid evidence="2 3">unnamedB</plasmid>
    </source>
</reference>